<feature type="transmembrane region" description="Helical" evidence="1">
    <location>
        <begin position="129"/>
        <end position="147"/>
    </location>
</feature>
<proteinExistence type="predicted"/>
<feature type="transmembrane region" description="Helical" evidence="1">
    <location>
        <begin position="354"/>
        <end position="375"/>
    </location>
</feature>
<feature type="transmembrane region" description="Helical" evidence="1">
    <location>
        <begin position="322"/>
        <end position="342"/>
    </location>
</feature>
<gene>
    <name evidence="2" type="ORF">G3I67_09575</name>
</gene>
<keyword evidence="1" id="KW-0472">Membrane</keyword>
<dbReference type="AlphaFoldDB" id="A0A6B2QYD9"/>
<name>A0A6B2QYD9_9BURK</name>
<feature type="transmembrane region" description="Helical" evidence="1">
    <location>
        <begin position="98"/>
        <end position="117"/>
    </location>
</feature>
<protein>
    <recommendedName>
        <fullName evidence="3">Glycosyltransferase RgtA/B/C/D-like domain-containing protein</fullName>
    </recommendedName>
</protein>
<comment type="caution">
    <text evidence="2">The sequence shown here is derived from an EMBL/GenBank/DDBJ whole genome shotgun (WGS) entry which is preliminary data.</text>
</comment>
<feature type="transmembrane region" description="Helical" evidence="1">
    <location>
        <begin position="189"/>
        <end position="218"/>
    </location>
</feature>
<evidence type="ECO:0000313" key="2">
    <source>
        <dbReference type="EMBL" id="NDY83480.1"/>
    </source>
</evidence>
<dbReference type="RefSeq" id="WP_163654676.1">
    <property type="nucleotide sequence ID" value="NZ_JAAGRN010000005.1"/>
</dbReference>
<feature type="transmembrane region" description="Helical" evidence="1">
    <location>
        <begin position="159"/>
        <end position="177"/>
    </location>
</feature>
<evidence type="ECO:0000256" key="1">
    <source>
        <dbReference type="SAM" id="Phobius"/>
    </source>
</evidence>
<dbReference type="EMBL" id="JAAGRN010000005">
    <property type="protein sequence ID" value="NDY83480.1"/>
    <property type="molecule type" value="Genomic_DNA"/>
</dbReference>
<reference evidence="2" key="1">
    <citation type="submission" date="2020-02" db="EMBL/GenBank/DDBJ databases">
        <authorList>
            <person name="Chen W.-M."/>
        </authorList>
    </citation>
    <scope>NUCLEOTIDE SEQUENCE</scope>
    <source>
        <strain evidence="2">NBD-18</strain>
    </source>
</reference>
<feature type="transmembrane region" description="Helical" evidence="1">
    <location>
        <begin position="21"/>
        <end position="41"/>
    </location>
</feature>
<feature type="transmembrane region" description="Helical" evidence="1">
    <location>
        <begin position="230"/>
        <end position="250"/>
    </location>
</feature>
<organism evidence="2">
    <name type="scientific">Sheuella amnicola</name>
    <dbReference type="NCBI Taxonomy" id="2707330"/>
    <lineage>
        <taxon>Bacteria</taxon>
        <taxon>Pseudomonadati</taxon>
        <taxon>Pseudomonadota</taxon>
        <taxon>Betaproteobacteria</taxon>
        <taxon>Burkholderiales</taxon>
        <taxon>Alcaligenaceae</taxon>
        <taxon>Sheuella</taxon>
    </lineage>
</organism>
<accession>A0A6B2QYD9</accession>
<sequence>MAALPSNTGGVMDEWLYRFRTPLLLTGVFLGYLLHASNGVWVDDFWDHSAAVSELIRRPWHPHHPQLGIDLPHVFLTPYSLLVAMVAKLCHLNSVESLSLFGIINLSLLLYGVKVFISTNYQEHKRATYFYSLLLILYFWGKNPWNYSGFFHSNIINFSLPYPSSFATGLALIGIALNNKLNTTRESKYLIGVLLITICVLLTHAVAFIFLCTGVVAGTVVHNQNKTQKTVILISLLLCAVCGALLWPYYPLIDLLKGEANVYHLSNKGVYDNVILTLWPVFITIPIFIKKIFKVESRKILVLIMLLMGIYILAWITNKYSYGRVISYIVMLIQIIFALRIAELESYIYQKNRYIVKYIHILIITILFMAFYATIKSSITRLLTITNSIVHGRQILNQQTFGYLNILINKINPDDLILANARTSWILPTFGAKIITLTLPHAFVKDHDQRFSDVEEFFNPKTEEKDRLLVIEKYRPKYILIDKCNDVEWINIANILNKSGNFDSVFEDEKIKLYVVRE</sequence>
<evidence type="ECO:0008006" key="3">
    <source>
        <dbReference type="Google" id="ProtNLM"/>
    </source>
</evidence>
<keyword evidence="1" id="KW-0812">Transmembrane</keyword>
<keyword evidence="1" id="KW-1133">Transmembrane helix</keyword>
<feature type="transmembrane region" description="Helical" evidence="1">
    <location>
        <begin position="300"/>
        <end position="316"/>
    </location>
</feature>